<organism evidence="7 8">
    <name type="scientific">Hoeflea prorocentri</name>
    <dbReference type="NCBI Taxonomy" id="1922333"/>
    <lineage>
        <taxon>Bacteria</taxon>
        <taxon>Pseudomonadati</taxon>
        <taxon>Pseudomonadota</taxon>
        <taxon>Alphaproteobacteria</taxon>
        <taxon>Hyphomicrobiales</taxon>
        <taxon>Rhizobiaceae</taxon>
        <taxon>Hoeflea</taxon>
    </lineage>
</organism>
<dbReference type="Gene3D" id="1.20.120.1630">
    <property type="match status" value="1"/>
</dbReference>
<evidence type="ECO:0000256" key="5">
    <source>
        <dbReference type="SAM" id="Phobius"/>
    </source>
</evidence>
<dbReference type="Proteomes" id="UP001151234">
    <property type="component" value="Unassembled WGS sequence"/>
</dbReference>
<evidence type="ECO:0000256" key="2">
    <source>
        <dbReference type="ARBA" id="ARBA00022692"/>
    </source>
</evidence>
<keyword evidence="4 5" id="KW-0472">Membrane</keyword>
<keyword evidence="2 5" id="KW-0812">Transmembrane</keyword>
<sequence>MTEFALVLILFVGSHVFPAATGLRERLMLRFGRPLYLTVYSGLSVVLLIWLVSAASRAPYIGVWQTTRYLVVGSMALNLLAAILLACGVLRANPLSISLQSGPTDVEHPGVLAVTRHPILWALFLWALAHCLVNGDVVSLTMFGGFALLCVVSRPVLEKRAARRLGLEGYRSAMAVREGDLSQRLGRAASRQLAMEIIAGIVVFGLMLMFHEALLGVDPLVYL</sequence>
<dbReference type="Pfam" id="PF07298">
    <property type="entry name" value="NnrU"/>
    <property type="match status" value="1"/>
</dbReference>
<feature type="domain" description="NnrU" evidence="6">
    <location>
        <begin position="4"/>
        <end position="219"/>
    </location>
</feature>
<evidence type="ECO:0000256" key="4">
    <source>
        <dbReference type="ARBA" id="ARBA00023136"/>
    </source>
</evidence>
<reference evidence="7" key="1">
    <citation type="submission" date="2022-11" db="EMBL/GenBank/DDBJ databases">
        <title>Draft genome sequence of Hoeflea poritis E7-10 and Hoeflea prorocentri PM5-8, separated from scleractinian coral Porites lutea and marine dinoflagellate.</title>
        <authorList>
            <person name="Zhang G."/>
            <person name="Wei Q."/>
            <person name="Cai L."/>
        </authorList>
    </citation>
    <scope>NUCLEOTIDE SEQUENCE</scope>
    <source>
        <strain evidence="7">PM5-8</strain>
    </source>
</reference>
<evidence type="ECO:0000256" key="3">
    <source>
        <dbReference type="ARBA" id="ARBA00022989"/>
    </source>
</evidence>
<comment type="subcellular location">
    <subcellularLocation>
        <location evidence="1">Membrane</location>
        <topology evidence="1">Multi-pass membrane protein</topology>
    </subcellularLocation>
</comment>
<name>A0A9X3UD26_9HYPH</name>
<dbReference type="GO" id="GO:0016020">
    <property type="term" value="C:membrane"/>
    <property type="evidence" value="ECO:0007669"/>
    <property type="project" value="UniProtKB-SubCell"/>
</dbReference>
<dbReference type="RefSeq" id="WP_267988456.1">
    <property type="nucleotide sequence ID" value="NZ_JAPJZI010000001.1"/>
</dbReference>
<comment type="caution">
    <text evidence="7">The sequence shown here is derived from an EMBL/GenBank/DDBJ whole genome shotgun (WGS) entry which is preliminary data.</text>
</comment>
<evidence type="ECO:0000313" key="8">
    <source>
        <dbReference type="Proteomes" id="UP001151234"/>
    </source>
</evidence>
<dbReference type="AlphaFoldDB" id="A0A9X3UD26"/>
<dbReference type="InterPro" id="IPR009915">
    <property type="entry name" value="NnrU_dom"/>
</dbReference>
<evidence type="ECO:0000313" key="7">
    <source>
        <dbReference type="EMBL" id="MDA5396973.1"/>
    </source>
</evidence>
<evidence type="ECO:0000256" key="1">
    <source>
        <dbReference type="ARBA" id="ARBA00004141"/>
    </source>
</evidence>
<feature type="transmembrane region" description="Helical" evidence="5">
    <location>
        <begin position="34"/>
        <end position="55"/>
    </location>
</feature>
<feature type="transmembrane region" description="Helical" evidence="5">
    <location>
        <begin position="67"/>
        <end position="92"/>
    </location>
</feature>
<keyword evidence="8" id="KW-1185">Reference proteome</keyword>
<protein>
    <submittedName>
        <fullName evidence="7">NnrU family protein</fullName>
    </submittedName>
</protein>
<accession>A0A9X3UD26</accession>
<evidence type="ECO:0000259" key="6">
    <source>
        <dbReference type="Pfam" id="PF07298"/>
    </source>
</evidence>
<gene>
    <name evidence="7" type="ORF">OQ273_00175</name>
</gene>
<proteinExistence type="predicted"/>
<feature type="transmembrane region" description="Helical" evidence="5">
    <location>
        <begin position="193"/>
        <end position="214"/>
    </location>
</feature>
<dbReference type="EMBL" id="JAPJZI010000001">
    <property type="protein sequence ID" value="MDA5396973.1"/>
    <property type="molecule type" value="Genomic_DNA"/>
</dbReference>
<keyword evidence="3 5" id="KW-1133">Transmembrane helix</keyword>